<feature type="transmembrane region" description="Helical" evidence="18">
    <location>
        <begin position="363"/>
        <end position="382"/>
    </location>
</feature>
<evidence type="ECO:0000313" key="21">
    <source>
        <dbReference type="RefSeq" id="XP_030065319.1"/>
    </source>
</evidence>
<dbReference type="InterPro" id="IPR013555">
    <property type="entry name" value="TRP_dom"/>
</dbReference>
<feature type="region of interest" description="Disordered" evidence="17">
    <location>
        <begin position="698"/>
        <end position="725"/>
    </location>
</feature>
<feature type="transmembrane region" description="Helical" evidence="18">
    <location>
        <begin position="599"/>
        <end position="624"/>
    </location>
</feature>
<evidence type="ECO:0000256" key="13">
    <source>
        <dbReference type="ARBA" id="ARBA00023157"/>
    </source>
</evidence>
<dbReference type="CTD" id="7224"/>
<dbReference type="InterPro" id="IPR005821">
    <property type="entry name" value="Ion_trans_dom"/>
</dbReference>
<keyword evidence="3" id="KW-1003">Cell membrane</keyword>
<dbReference type="SMART" id="SM00248">
    <property type="entry name" value="ANK"/>
    <property type="match status" value="2"/>
</dbReference>
<feature type="coiled-coil region" evidence="16">
    <location>
        <begin position="227"/>
        <end position="254"/>
    </location>
</feature>
<sequence>MAQLYYKKVNYSPYRDRIPLQIVRAEAELSLEEKAYLTAVEKGDYASVKHALEQAEIYYNININCMDPLGRSALLIAIENENLEIMELLLNHSVYVGDALLYAIRKEVVGAVELLLSYRKSSGEKQVPTLMMDTQFSEFTPDITPIMLAAHTNNYEIIKLLVQRRVTIPRPHQIRCNCVECVSSSEVDSLRHSRSRLNIYKALASPSLVALSSEDPILTAFRLGWELKELSKVENEFKAEYEELSQQCKRFAKDLLDQARSSRELEIILNHRDDQSEELDPQKCHDLAKLKVAIKYHQKEFVAQPNCQQLLATLWYDGFPGWRRKHWAVKLITCVTIGLLFPVLSVAYLIAPKSRLGLFIKKPFIKFICHTASYLTFLFLLLLASQHIVRTDLHVQGPPPTVVEWMILPWVLGFIWGEIKEMWDGGFNEYVHDWWNLMDFAMNSLYLATISLKIVAYVKYNGSRPREEWEMWHPTLIAEALFAISNILSSLRLISLFTANSHLGPLQISLGRMLIDILKFLFIYCLVLLAFANGLNQLYFYYETNASEEPNNCKGIRCEKQNNAFSTLFETLQSLFWSVFGLLNLYVTNVKARHEFTEFVGATMFGTYNVISLVVLLNMLIAMMNNSYQLIAERHADNLIQNQHYQEVIRNLVKRYVAAMIRNSKTNEGLTEENFKELKQDISSFRYEVLDLLGNRKPPRRSYSTSSTEVSQKDDLNDESTGERTKAKNVSFNLTNKKKDFNVSALIKTMSGIEIVEEKPKSNGINKRSFIRNGNRLQRLSTSKKESFKRLGLLFSKMNGHVPEPNSDPVYTISDGLIQPHCMWQDFKHSQTDKETEACKSEFHLNEVGCDGSITGQSNECPSVSTNCLHYASSVCSSNSKLRESTEDVFDSWGETCDLLFTQWKDGQEEQVTTRL</sequence>
<dbReference type="PANTHER" id="PTHR10117">
    <property type="entry name" value="TRANSIENT RECEPTOR POTENTIAL CHANNEL"/>
    <property type="match status" value="1"/>
</dbReference>
<dbReference type="Pfam" id="PF00023">
    <property type="entry name" value="Ank"/>
    <property type="match status" value="1"/>
</dbReference>
<evidence type="ECO:0000259" key="19">
    <source>
        <dbReference type="SMART" id="SM01420"/>
    </source>
</evidence>
<dbReference type="GO" id="GO:0005886">
    <property type="term" value="C:plasma membrane"/>
    <property type="evidence" value="ECO:0007669"/>
    <property type="project" value="UniProtKB-SubCell"/>
</dbReference>
<feature type="compositionally biased region" description="Basic and acidic residues" evidence="17">
    <location>
        <begin position="711"/>
        <end position="725"/>
    </location>
</feature>
<dbReference type="GO" id="GO:0051480">
    <property type="term" value="P:regulation of cytosolic calcium ion concentration"/>
    <property type="evidence" value="ECO:0007669"/>
    <property type="project" value="TreeGrafter"/>
</dbReference>
<feature type="transmembrane region" description="Helical" evidence="18">
    <location>
        <begin position="327"/>
        <end position="351"/>
    </location>
</feature>
<dbReference type="GeneID" id="115474126"/>
<dbReference type="GO" id="GO:0070679">
    <property type="term" value="F:inositol 1,4,5 trisphosphate binding"/>
    <property type="evidence" value="ECO:0007669"/>
    <property type="project" value="TreeGrafter"/>
</dbReference>
<dbReference type="SMART" id="SM01420">
    <property type="entry name" value="TRP_2"/>
    <property type="match status" value="1"/>
</dbReference>
<comment type="subcellular location">
    <subcellularLocation>
        <location evidence="1">Cell membrane</location>
        <topology evidence="1">Multi-pass membrane protein</topology>
    </subcellularLocation>
</comment>
<evidence type="ECO:0000256" key="15">
    <source>
        <dbReference type="ARBA" id="ARBA00036634"/>
    </source>
</evidence>
<dbReference type="Pfam" id="PF12796">
    <property type="entry name" value="Ank_2"/>
    <property type="match status" value="1"/>
</dbReference>
<dbReference type="InterPro" id="IPR002153">
    <property type="entry name" value="TRPC_channel"/>
</dbReference>
<keyword evidence="12 18" id="KW-0472">Membrane</keyword>
<dbReference type="PANTHER" id="PTHR10117:SF76">
    <property type="entry name" value="SHORT TRANSIENT RECEPTOR POTENTIAL CHANNEL 5"/>
    <property type="match status" value="1"/>
</dbReference>
<accession>A0A6P7YQD8</accession>
<feature type="transmembrane region" description="Helical" evidence="18">
    <location>
        <begin position="402"/>
        <end position="419"/>
    </location>
</feature>
<evidence type="ECO:0000256" key="17">
    <source>
        <dbReference type="SAM" id="MobiDB-lite"/>
    </source>
</evidence>
<dbReference type="PRINTS" id="PR01646">
    <property type="entry name" value="TRPCHANNEL5"/>
</dbReference>
<dbReference type="Pfam" id="PF08344">
    <property type="entry name" value="TRP_2"/>
    <property type="match status" value="1"/>
</dbReference>
<feature type="transmembrane region" description="Helical" evidence="18">
    <location>
        <begin position="520"/>
        <end position="542"/>
    </location>
</feature>
<keyword evidence="4" id="KW-0109">Calcium transport</keyword>
<evidence type="ECO:0000313" key="20">
    <source>
        <dbReference type="Proteomes" id="UP000515156"/>
    </source>
</evidence>
<dbReference type="Proteomes" id="UP000515156">
    <property type="component" value="Chromosome 7"/>
</dbReference>
<keyword evidence="9 18" id="KW-1133">Transmembrane helix</keyword>
<dbReference type="Pfam" id="PF00520">
    <property type="entry name" value="Ion_trans"/>
    <property type="match status" value="1"/>
</dbReference>
<evidence type="ECO:0000256" key="11">
    <source>
        <dbReference type="ARBA" id="ARBA00023065"/>
    </source>
</evidence>
<evidence type="ECO:0000256" key="6">
    <source>
        <dbReference type="ARBA" id="ARBA00022692"/>
    </source>
</evidence>
<evidence type="ECO:0000256" key="1">
    <source>
        <dbReference type="ARBA" id="ARBA00004651"/>
    </source>
</evidence>
<evidence type="ECO:0000256" key="14">
    <source>
        <dbReference type="ARBA" id="ARBA00023303"/>
    </source>
</evidence>
<comment type="catalytic activity">
    <reaction evidence="15">
        <text>Ca(2+)(in) = Ca(2+)(out)</text>
        <dbReference type="Rhea" id="RHEA:29671"/>
        <dbReference type="ChEBI" id="CHEBI:29108"/>
    </reaction>
</comment>
<protein>
    <submittedName>
        <fullName evidence="21">Short transient receptor potential channel 5 isoform X1</fullName>
    </submittedName>
</protein>
<dbReference type="SUPFAM" id="SSF48403">
    <property type="entry name" value="Ankyrin repeat"/>
    <property type="match status" value="1"/>
</dbReference>
<evidence type="ECO:0000256" key="5">
    <source>
        <dbReference type="ARBA" id="ARBA00022673"/>
    </source>
</evidence>
<evidence type="ECO:0000256" key="9">
    <source>
        <dbReference type="ARBA" id="ARBA00022989"/>
    </source>
</evidence>
<dbReference type="KEGG" id="muo:115474126"/>
<keyword evidence="7" id="KW-0677">Repeat</keyword>
<evidence type="ECO:0000256" key="10">
    <source>
        <dbReference type="ARBA" id="ARBA00023043"/>
    </source>
</evidence>
<dbReference type="RefSeq" id="XP_030065319.1">
    <property type="nucleotide sequence ID" value="XM_030209459.1"/>
</dbReference>
<gene>
    <name evidence="21" type="primary">TRPC5</name>
</gene>
<dbReference type="InterPro" id="IPR002110">
    <property type="entry name" value="Ankyrin_rpt"/>
</dbReference>
<reference evidence="21" key="1">
    <citation type="submission" date="2025-08" db="UniProtKB">
        <authorList>
            <consortium name="RefSeq"/>
        </authorList>
    </citation>
    <scope>IDENTIFICATION</scope>
</reference>
<feature type="transmembrane region" description="Helical" evidence="18">
    <location>
        <begin position="571"/>
        <end position="587"/>
    </location>
</feature>
<evidence type="ECO:0000256" key="3">
    <source>
        <dbReference type="ARBA" id="ARBA00022475"/>
    </source>
</evidence>
<proteinExistence type="predicted"/>
<keyword evidence="11" id="KW-0406">Ion transport</keyword>
<evidence type="ECO:0000256" key="4">
    <source>
        <dbReference type="ARBA" id="ARBA00022568"/>
    </source>
</evidence>
<evidence type="ECO:0000256" key="7">
    <source>
        <dbReference type="ARBA" id="ARBA00022737"/>
    </source>
</evidence>
<feature type="transmembrane region" description="Helical" evidence="18">
    <location>
        <begin position="440"/>
        <end position="460"/>
    </location>
</feature>
<evidence type="ECO:0000256" key="12">
    <source>
        <dbReference type="ARBA" id="ARBA00023136"/>
    </source>
</evidence>
<keyword evidence="21" id="KW-0675">Receptor</keyword>
<name>A0A6P7YQD8_9AMPH</name>
<dbReference type="GO" id="GO:0034703">
    <property type="term" value="C:cation channel complex"/>
    <property type="evidence" value="ECO:0007669"/>
    <property type="project" value="TreeGrafter"/>
</dbReference>
<dbReference type="AlphaFoldDB" id="A0A6P7YQD8"/>
<organism evidence="20 21">
    <name type="scientific">Microcaecilia unicolor</name>
    <dbReference type="NCBI Taxonomy" id="1415580"/>
    <lineage>
        <taxon>Eukaryota</taxon>
        <taxon>Metazoa</taxon>
        <taxon>Chordata</taxon>
        <taxon>Craniata</taxon>
        <taxon>Vertebrata</taxon>
        <taxon>Euteleostomi</taxon>
        <taxon>Amphibia</taxon>
        <taxon>Gymnophiona</taxon>
        <taxon>Siphonopidae</taxon>
        <taxon>Microcaecilia</taxon>
    </lineage>
</organism>
<evidence type="ECO:0000256" key="16">
    <source>
        <dbReference type="SAM" id="Coils"/>
    </source>
</evidence>
<dbReference type="InterPro" id="IPR036770">
    <property type="entry name" value="Ankyrin_rpt-contain_sf"/>
</dbReference>
<keyword evidence="8" id="KW-0106">Calcium</keyword>
<keyword evidence="6 18" id="KW-0812">Transmembrane</keyword>
<dbReference type="NCBIfam" id="TIGR00870">
    <property type="entry name" value="trp"/>
    <property type="match status" value="1"/>
</dbReference>
<keyword evidence="16" id="KW-0175">Coiled coil</keyword>
<dbReference type="Gene3D" id="1.25.40.20">
    <property type="entry name" value="Ankyrin repeat-containing domain"/>
    <property type="match status" value="1"/>
</dbReference>
<dbReference type="GO" id="GO:0015279">
    <property type="term" value="F:store-operated calcium channel activity"/>
    <property type="evidence" value="ECO:0007669"/>
    <property type="project" value="TreeGrafter"/>
</dbReference>
<keyword evidence="14" id="KW-0407">Ion channel</keyword>
<evidence type="ECO:0000256" key="18">
    <source>
        <dbReference type="SAM" id="Phobius"/>
    </source>
</evidence>
<keyword evidence="13" id="KW-1015">Disulfide bond</keyword>
<evidence type="ECO:0000256" key="2">
    <source>
        <dbReference type="ARBA" id="ARBA00022448"/>
    </source>
</evidence>
<dbReference type="InterPro" id="IPR005461">
    <property type="entry name" value="TRPC5_channel"/>
</dbReference>
<evidence type="ECO:0000256" key="8">
    <source>
        <dbReference type="ARBA" id="ARBA00022837"/>
    </source>
</evidence>
<feature type="domain" description="Transient receptor ion channel" evidence="19">
    <location>
        <begin position="176"/>
        <end position="238"/>
    </location>
</feature>
<keyword evidence="5" id="KW-0107">Calcium channel</keyword>
<dbReference type="FunFam" id="1.25.40.20:FF:000023">
    <property type="entry name" value="short transient receptor potential channel 4 isoform X1"/>
    <property type="match status" value="1"/>
</dbReference>
<keyword evidence="2" id="KW-0813">Transport</keyword>
<keyword evidence="20" id="KW-1185">Reference proteome</keyword>
<keyword evidence="10" id="KW-0040">ANK repeat</keyword>